<dbReference type="SUPFAM" id="SSF57756">
    <property type="entry name" value="Retrovirus zinc finger-like domains"/>
    <property type="match status" value="1"/>
</dbReference>
<feature type="region of interest" description="Disordered" evidence="2">
    <location>
        <begin position="139"/>
        <end position="201"/>
    </location>
</feature>
<organism evidence="5 7">
    <name type="scientific">Pinctada imbricata</name>
    <name type="common">Atlantic pearl-oyster</name>
    <name type="synonym">Pinctada martensii</name>
    <dbReference type="NCBI Taxonomy" id="66713"/>
    <lineage>
        <taxon>Eukaryota</taxon>
        <taxon>Metazoa</taxon>
        <taxon>Spiralia</taxon>
        <taxon>Lophotrochozoa</taxon>
        <taxon>Mollusca</taxon>
        <taxon>Bivalvia</taxon>
        <taxon>Autobranchia</taxon>
        <taxon>Pteriomorphia</taxon>
        <taxon>Pterioida</taxon>
        <taxon>Pterioidea</taxon>
        <taxon>Pteriidae</taxon>
        <taxon>Pinctada</taxon>
    </lineage>
</organism>
<feature type="domain" description="CCHC-type" evidence="3">
    <location>
        <begin position="212"/>
        <end position="226"/>
    </location>
</feature>
<dbReference type="InterPro" id="IPR036875">
    <property type="entry name" value="Znf_CCHC_sf"/>
</dbReference>
<dbReference type="EMBL" id="VSWD01000010">
    <property type="protein sequence ID" value="KAK3089159.1"/>
    <property type="molecule type" value="Genomic_DNA"/>
</dbReference>
<feature type="compositionally biased region" description="Polar residues" evidence="2">
    <location>
        <begin position="173"/>
        <end position="187"/>
    </location>
</feature>
<evidence type="ECO:0000313" key="7">
    <source>
        <dbReference type="Proteomes" id="UP001186944"/>
    </source>
</evidence>
<dbReference type="AlphaFoldDB" id="A0AA88YB66"/>
<protein>
    <recommendedName>
        <fullName evidence="3">CCHC-type domain-containing protein</fullName>
    </recommendedName>
</protein>
<keyword evidence="1" id="KW-0863">Zinc-finger</keyword>
<feature type="compositionally biased region" description="Basic and acidic residues" evidence="2">
    <location>
        <begin position="147"/>
        <end position="158"/>
    </location>
</feature>
<accession>A0AA88YB66</accession>
<dbReference type="InterPro" id="IPR001878">
    <property type="entry name" value="Znf_CCHC"/>
</dbReference>
<dbReference type="GO" id="GO:0008270">
    <property type="term" value="F:zinc ion binding"/>
    <property type="evidence" value="ECO:0007669"/>
    <property type="project" value="UniProtKB-KW"/>
</dbReference>
<evidence type="ECO:0000313" key="6">
    <source>
        <dbReference type="EMBL" id="KAK3101957.1"/>
    </source>
</evidence>
<comment type="caution">
    <text evidence="5">The sequence shown here is derived from an EMBL/GenBank/DDBJ whole genome shotgun (WGS) entry which is preliminary data.</text>
</comment>
<feature type="compositionally biased region" description="Basic and acidic residues" evidence="2">
    <location>
        <begin position="1"/>
        <end position="19"/>
    </location>
</feature>
<dbReference type="EMBL" id="VSWD01000005">
    <property type="protein sequence ID" value="KAK3101755.1"/>
    <property type="molecule type" value="Genomic_DNA"/>
</dbReference>
<evidence type="ECO:0000313" key="4">
    <source>
        <dbReference type="EMBL" id="KAK3089159.1"/>
    </source>
</evidence>
<evidence type="ECO:0000259" key="3">
    <source>
        <dbReference type="PROSITE" id="PS50158"/>
    </source>
</evidence>
<reference evidence="5" key="1">
    <citation type="submission" date="2019-08" db="EMBL/GenBank/DDBJ databases">
        <title>The improved chromosome-level genome for the pearl oyster Pinctada fucata martensii using PacBio sequencing and Hi-C.</title>
        <authorList>
            <person name="Zheng Z."/>
        </authorList>
    </citation>
    <scope>NUCLEOTIDE SEQUENCE</scope>
    <source>
        <strain evidence="5">ZZ-2019</strain>
        <tissue evidence="5">Adductor muscle</tissue>
    </source>
</reference>
<dbReference type="Gene3D" id="4.10.60.10">
    <property type="entry name" value="Zinc finger, CCHC-type"/>
    <property type="match status" value="1"/>
</dbReference>
<dbReference type="Proteomes" id="UP001186944">
    <property type="component" value="Unassembled WGS sequence"/>
</dbReference>
<proteinExistence type="predicted"/>
<gene>
    <name evidence="4" type="ORF">FSP39_001348</name>
    <name evidence="5" type="ORF">FSP39_006130</name>
    <name evidence="6" type="ORF">FSP39_007617</name>
</gene>
<dbReference type="PROSITE" id="PS50158">
    <property type="entry name" value="ZF_CCHC"/>
    <property type="match status" value="1"/>
</dbReference>
<evidence type="ECO:0000313" key="5">
    <source>
        <dbReference type="EMBL" id="KAK3101755.1"/>
    </source>
</evidence>
<evidence type="ECO:0000256" key="1">
    <source>
        <dbReference type="PROSITE-ProRule" id="PRU00047"/>
    </source>
</evidence>
<dbReference type="GO" id="GO:0003676">
    <property type="term" value="F:nucleic acid binding"/>
    <property type="evidence" value="ECO:0007669"/>
    <property type="project" value="InterPro"/>
</dbReference>
<keyword evidence="7" id="KW-1185">Reference proteome</keyword>
<evidence type="ECO:0000256" key="2">
    <source>
        <dbReference type="SAM" id="MobiDB-lite"/>
    </source>
</evidence>
<name>A0AA88YB66_PINIB</name>
<sequence>MSESERMLLDSPPRTEKSSRGNTDLADAVSLFKSIIDNQFASLSQQLISEQKSSAQNLSKKLKENTASKLRGEGNRIQFSFNEEVVEDIDRLLEVVKDSSVAVSLLKEIRSKLQRRNKLIRIADSSPAGWKTVNEYETNDYASDSDDDKKIRSAENRALRSNRRGRGRPTPYSRPTSAAGSAAQLNTGMHGVPGLGNFRPYSRRTPQPTDICFKCFKPGHWKGRCPLNFADPQSSSAFSAGNSQGQK</sequence>
<keyword evidence="1" id="KW-0862">Zinc</keyword>
<feature type="region of interest" description="Disordered" evidence="2">
    <location>
        <begin position="1"/>
        <end position="23"/>
    </location>
</feature>
<dbReference type="EMBL" id="VSWD01000005">
    <property type="protein sequence ID" value="KAK3101957.1"/>
    <property type="molecule type" value="Genomic_DNA"/>
</dbReference>
<keyword evidence="1" id="KW-0479">Metal-binding</keyword>